<sequence>KDKEAKIDRVATKEAKSRRKIIKNHLGEIKKQYQIDLVIANVENATHGKGMSGEHYQKLKTYGVDIMTSGNHIFHLAETQKDIDQFTDLLRPLNSNPFHPGKGTI</sequence>
<dbReference type="InterPro" id="IPR029052">
    <property type="entry name" value="Metallo-depent_PP-like"/>
</dbReference>
<name>A0A9W4TBU5_9GLOM</name>
<dbReference type="EMBL" id="CAMKVN010021362">
    <property type="protein sequence ID" value="CAI2199445.1"/>
    <property type="molecule type" value="Genomic_DNA"/>
</dbReference>
<accession>A0A9W4TBU5</accession>
<dbReference type="Gene3D" id="3.60.21.10">
    <property type="match status" value="1"/>
</dbReference>
<dbReference type="OrthoDB" id="2373567at2759"/>
<organism evidence="1 2">
    <name type="scientific">Funneliformis geosporum</name>
    <dbReference type="NCBI Taxonomy" id="1117311"/>
    <lineage>
        <taxon>Eukaryota</taxon>
        <taxon>Fungi</taxon>
        <taxon>Fungi incertae sedis</taxon>
        <taxon>Mucoromycota</taxon>
        <taxon>Glomeromycotina</taxon>
        <taxon>Glomeromycetes</taxon>
        <taxon>Glomerales</taxon>
        <taxon>Glomeraceae</taxon>
        <taxon>Funneliformis</taxon>
    </lineage>
</organism>
<proteinExistence type="predicted"/>
<dbReference type="Pfam" id="PF13277">
    <property type="entry name" value="YmdB"/>
    <property type="match status" value="1"/>
</dbReference>
<comment type="caution">
    <text evidence="1">The sequence shown here is derived from an EMBL/GenBank/DDBJ whole genome shotgun (WGS) entry which is preliminary data.</text>
</comment>
<dbReference type="Proteomes" id="UP001153678">
    <property type="component" value="Unassembled WGS sequence"/>
</dbReference>
<feature type="non-terminal residue" evidence="1">
    <location>
        <position position="105"/>
    </location>
</feature>
<dbReference type="InterPro" id="IPR005235">
    <property type="entry name" value="YmdB-like"/>
</dbReference>
<feature type="non-terminal residue" evidence="1">
    <location>
        <position position="1"/>
    </location>
</feature>
<reference evidence="1" key="1">
    <citation type="submission" date="2022-08" db="EMBL/GenBank/DDBJ databases">
        <authorList>
            <person name="Kallberg Y."/>
            <person name="Tangrot J."/>
            <person name="Rosling A."/>
        </authorList>
    </citation>
    <scope>NUCLEOTIDE SEQUENCE</scope>
    <source>
        <strain evidence="1">Wild A</strain>
    </source>
</reference>
<dbReference type="GO" id="GO:0004113">
    <property type="term" value="F:2',3'-cyclic-nucleotide 3'-phosphodiesterase activity"/>
    <property type="evidence" value="ECO:0007669"/>
    <property type="project" value="TreeGrafter"/>
</dbReference>
<dbReference type="AlphaFoldDB" id="A0A9W4TBU5"/>
<evidence type="ECO:0000313" key="1">
    <source>
        <dbReference type="EMBL" id="CAI2199445.1"/>
    </source>
</evidence>
<evidence type="ECO:0000313" key="2">
    <source>
        <dbReference type="Proteomes" id="UP001153678"/>
    </source>
</evidence>
<dbReference type="PANTHER" id="PTHR36303">
    <property type="entry name" value="2',3'-CYCLIC-NUCLEOTIDE 2'-PHOSPHODIESTERASE"/>
    <property type="match status" value="1"/>
</dbReference>
<protein>
    <submittedName>
        <fullName evidence="1">12433_t:CDS:1</fullName>
    </submittedName>
</protein>
<dbReference type="PANTHER" id="PTHR36303:SF1">
    <property type="entry name" value="2',3'-CYCLIC-NUCLEOTIDE 2'-PHOSPHODIESTERASE"/>
    <property type="match status" value="1"/>
</dbReference>
<dbReference type="SUPFAM" id="SSF56300">
    <property type="entry name" value="Metallo-dependent phosphatases"/>
    <property type="match status" value="1"/>
</dbReference>
<keyword evidence="2" id="KW-1185">Reference proteome</keyword>
<gene>
    <name evidence="1" type="ORF">FWILDA_LOCUS19077</name>
</gene>